<keyword evidence="2" id="KW-1185">Reference proteome</keyword>
<name>A0ACC1CG77_9NEOP</name>
<dbReference type="Proteomes" id="UP000824533">
    <property type="component" value="Linkage Group LG27"/>
</dbReference>
<evidence type="ECO:0000313" key="2">
    <source>
        <dbReference type="Proteomes" id="UP000824533"/>
    </source>
</evidence>
<gene>
    <name evidence="1" type="ORF">K1T71_013886</name>
</gene>
<proteinExistence type="predicted"/>
<reference evidence="1 2" key="1">
    <citation type="journal article" date="2021" name="Front. Genet.">
        <title>Chromosome-Level Genome Assembly Reveals Significant Gene Expansion in the Toll and IMD Signaling Pathways of Dendrolimus kikuchii.</title>
        <authorList>
            <person name="Zhou J."/>
            <person name="Wu P."/>
            <person name="Xiong Z."/>
            <person name="Liu N."/>
            <person name="Zhao N."/>
            <person name="Ji M."/>
            <person name="Qiu Y."/>
            <person name="Yang B."/>
        </authorList>
    </citation>
    <scope>NUCLEOTIDE SEQUENCE [LARGE SCALE GENOMIC DNA]</scope>
    <source>
        <strain evidence="1">Ann1</strain>
    </source>
</reference>
<comment type="caution">
    <text evidence="1">The sequence shown here is derived from an EMBL/GenBank/DDBJ whole genome shotgun (WGS) entry which is preliminary data.</text>
</comment>
<dbReference type="EMBL" id="CM034413">
    <property type="protein sequence ID" value="KAJ0170515.1"/>
    <property type="molecule type" value="Genomic_DNA"/>
</dbReference>
<protein>
    <submittedName>
        <fullName evidence="1">Uncharacterized protein</fullName>
    </submittedName>
</protein>
<accession>A0ACC1CG77</accession>
<sequence length="308" mass="34914">MPGKATRRSAKHNCQGLDTTNRILVSRHICRHRSRGHNQHHTLSSVAKETVASFPANSPILAMFKEAATKLNDRQDRHERLVKLSRDITIESKRIIFLLHSALTKESCENTIQEANERLQKLIKGPIRSIGLELENSPAYLHSRAVTAGFQEYVEARTLCSLMEKKELIQWNEVQKEFTYIIKNEEKDEEKVVTTMIPQLDYMLGVSDLTGELMRRTINCISSGDSDECFHCCQVVRDLYTGYLGLFGVGKELSRKMSTTRANVAKVEAAVYALRVRGGEAPPPLLLPPPMPNDWENHGHHSDDEGFY</sequence>
<organism evidence="1 2">
    <name type="scientific">Dendrolimus kikuchii</name>
    <dbReference type="NCBI Taxonomy" id="765133"/>
    <lineage>
        <taxon>Eukaryota</taxon>
        <taxon>Metazoa</taxon>
        <taxon>Ecdysozoa</taxon>
        <taxon>Arthropoda</taxon>
        <taxon>Hexapoda</taxon>
        <taxon>Insecta</taxon>
        <taxon>Pterygota</taxon>
        <taxon>Neoptera</taxon>
        <taxon>Endopterygota</taxon>
        <taxon>Lepidoptera</taxon>
        <taxon>Glossata</taxon>
        <taxon>Ditrysia</taxon>
        <taxon>Bombycoidea</taxon>
        <taxon>Lasiocampidae</taxon>
        <taxon>Dendrolimus</taxon>
    </lineage>
</organism>
<evidence type="ECO:0000313" key="1">
    <source>
        <dbReference type="EMBL" id="KAJ0170515.1"/>
    </source>
</evidence>